<dbReference type="Proteomes" id="UP001058167">
    <property type="component" value="Unassembled WGS sequence"/>
</dbReference>
<comment type="caution">
    <text evidence="2">The sequence shown here is derived from an EMBL/GenBank/DDBJ whole genome shotgun (WGS) entry which is preliminary data.</text>
</comment>
<evidence type="ECO:0000313" key="2">
    <source>
        <dbReference type="EMBL" id="GLV68208.1"/>
    </source>
</evidence>
<dbReference type="InterPro" id="IPR001646">
    <property type="entry name" value="5peptide_repeat"/>
</dbReference>
<accession>A0AAI9PD81</accession>
<dbReference type="RefSeq" id="WP_261865616.1">
    <property type="nucleotide sequence ID" value="NZ_BRLF01000001.1"/>
</dbReference>
<keyword evidence="3" id="KW-1185">Reference proteome</keyword>
<evidence type="ECO:0000313" key="4">
    <source>
        <dbReference type="Proteomes" id="UP001165145"/>
    </source>
</evidence>
<dbReference type="Proteomes" id="UP001165145">
    <property type="component" value="Unassembled WGS sequence"/>
</dbReference>
<proteinExistence type="predicted"/>
<dbReference type="EMBL" id="BSRL01000001">
    <property type="protein sequence ID" value="GLV68208.1"/>
    <property type="molecule type" value="Genomic_DNA"/>
</dbReference>
<protein>
    <recommendedName>
        <fullName evidence="5">Pentapeptide repeat-containing protein</fullName>
    </recommendedName>
</protein>
<sequence>MVHAFILFIIIKAVVCWDVFIRDWGDSFSKNIIYHYYNDTDDDGSINDFYGLLPIIKIDRTTQIAKSEDSKFFGTNTLMKDSSSLHNFITRGMSVDLRNRSLRYAALPMQNLPRVWLTNSELQGANLLFSQLQGVVLSNTKLQGANLSGSTLDGAYIFNSNLINTNLSHTKIRGATISDSNFSFANLNHSDMSFSAFAGNLLYLTNFIGANLNSSFLAENKSYNALFGEKQIIIYDINFNEIPFIINTPSQKEKEKELTSKEISPSGARYLFLGAMELNNNKNPNNLIFKDNKKTDYNIMSGICKKRKNLNDNIVADYLFQKIILMDFELSKNVFSYLKNKEQCSNIISYLEENNLEPQGSS</sequence>
<dbReference type="InterPro" id="IPR051082">
    <property type="entry name" value="Pentapeptide-BTB/POZ_domain"/>
</dbReference>
<reference evidence="2" key="2">
    <citation type="submission" date="2023-02" db="EMBL/GenBank/DDBJ databases">
        <title>Pectobacterium carotovorum subsp. carotovorum NBRC 12380.</title>
        <authorList>
            <person name="Ichikawa N."/>
            <person name="Sato H."/>
            <person name="Tonouchi N."/>
        </authorList>
    </citation>
    <scope>NUCLEOTIDE SEQUENCE</scope>
    <source>
        <strain evidence="2">NBRC 12380</strain>
    </source>
</reference>
<dbReference type="PANTHER" id="PTHR14136">
    <property type="entry name" value="BTB_POZ DOMAIN-CONTAINING PROTEIN KCTD9"/>
    <property type="match status" value="1"/>
</dbReference>
<evidence type="ECO:0000313" key="3">
    <source>
        <dbReference type="Proteomes" id="UP001058167"/>
    </source>
</evidence>
<evidence type="ECO:0000313" key="1">
    <source>
        <dbReference type="EMBL" id="GKX45902.1"/>
    </source>
</evidence>
<evidence type="ECO:0008006" key="5">
    <source>
        <dbReference type="Google" id="ProtNLM"/>
    </source>
</evidence>
<dbReference type="EMBL" id="BRLF01000001">
    <property type="protein sequence ID" value="GKX45902.1"/>
    <property type="molecule type" value="Genomic_DNA"/>
</dbReference>
<reference evidence="1" key="1">
    <citation type="submission" date="2022-06" db="EMBL/GenBank/DDBJ databases">
        <title>Draft genome sequences of Pectobacterium carotovorum subsp. carotovorum str. NBRC12380.</title>
        <authorList>
            <person name="Wakabayashi Y."/>
            <person name="Kojima K."/>
        </authorList>
    </citation>
    <scope>NUCLEOTIDE SEQUENCE</scope>
    <source>
        <strain evidence="1">NBRC 12380</strain>
    </source>
</reference>
<dbReference type="AlphaFoldDB" id="A0AAI9PD81"/>
<dbReference type="PANTHER" id="PTHR14136:SF17">
    <property type="entry name" value="BTB_POZ DOMAIN-CONTAINING PROTEIN KCTD9"/>
    <property type="match status" value="1"/>
</dbReference>
<name>A0AAI9PD81_PECCC</name>
<dbReference type="Pfam" id="PF00805">
    <property type="entry name" value="Pentapeptide"/>
    <property type="match status" value="1"/>
</dbReference>
<gene>
    <name evidence="2" type="ORF">Pcaca03_06520</name>
    <name evidence="1" type="ORF">SOASR016_06540</name>
</gene>
<dbReference type="Gene3D" id="2.160.20.80">
    <property type="entry name" value="E3 ubiquitin-protein ligase SopA"/>
    <property type="match status" value="1"/>
</dbReference>
<dbReference type="SUPFAM" id="SSF141571">
    <property type="entry name" value="Pentapeptide repeat-like"/>
    <property type="match status" value="1"/>
</dbReference>
<organism evidence="2 4">
    <name type="scientific">Pectobacterium carotovorum subsp. carotovorum</name>
    <name type="common">Erwinia carotovora subsp. carotovora</name>
    <dbReference type="NCBI Taxonomy" id="555"/>
    <lineage>
        <taxon>Bacteria</taxon>
        <taxon>Pseudomonadati</taxon>
        <taxon>Pseudomonadota</taxon>
        <taxon>Gammaproteobacteria</taxon>
        <taxon>Enterobacterales</taxon>
        <taxon>Pectobacteriaceae</taxon>
        <taxon>Pectobacterium</taxon>
    </lineage>
</organism>